<dbReference type="EMBL" id="BRYB01002835">
    <property type="protein sequence ID" value="GMI26162.1"/>
    <property type="molecule type" value="Genomic_DNA"/>
</dbReference>
<protein>
    <recommendedName>
        <fullName evidence="3">EF-hand domain-containing protein</fullName>
    </recommendedName>
</protein>
<comment type="caution">
    <text evidence="4">The sequence shown here is derived from an EMBL/GenBank/DDBJ whole genome shotgun (WGS) entry which is preliminary data.</text>
</comment>
<dbReference type="InterPro" id="IPR011992">
    <property type="entry name" value="EF-hand-dom_pair"/>
</dbReference>
<dbReference type="Gene3D" id="3.90.780.10">
    <property type="entry name" value="5'-Nucleotidase, C-terminal domain"/>
    <property type="match status" value="1"/>
</dbReference>
<reference evidence="4 5" key="1">
    <citation type="journal article" date="2023" name="Commun. Biol.">
        <title>Genome analysis of Parmales, the sister group of diatoms, reveals the evolutionary specialization of diatoms from phago-mixotrophs to photoautotrophs.</title>
        <authorList>
            <person name="Ban H."/>
            <person name="Sato S."/>
            <person name="Yoshikawa S."/>
            <person name="Yamada K."/>
            <person name="Nakamura Y."/>
            <person name="Ichinomiya M."/>
            <person name="Sato N."/>
            <person name="Blanc-Mathieu R."/>
            <person name="Endo H."/>
            <person name="Kuwata A."/>
            <person name="Ogata H."/>
        </authorList>
    </citation>
    <scope>NUCLEOTIDE SEQUENCE [LARGE SCALE GENOMIC DNA]</scope>
</reference>
<evidence type="ECO:0000256" key="2">
    <source>
        <dbReference type="ARBA" id="ARBA00022837"/>
    </source>
</evidence>
<dbReference type="Gene3D" id="1.10.238.10">
    <property type="entry name" value="EF-hand"/>
    <property type="match status" value="1"/>
</dbReference>
<proteinExistence type="inferred from homology"/>
<dbReference type="SUPFAM" id="SSF55816">
    <property type="entry name" value="5'-nucleotidase (syn. UDP-sugar hydrolase), C-terminal domain"/>
    <property type="match status" value="1"/>
</dbReference>
<dbReference type="InterPro" id="IPR008334">
    <property type="entry name" value="5'-Nucleotdase_C"/>
</dbReference>
<dbReference type="PANTHER" id="PTHR11575:SF48">
    <property type="entry name" value="5'-NUCLEOTIDASE"/>
    <property type="match status" value="1"/>
</dbReference>
<comment type="similarity">
    <text evidence="1">Belongs to the 5'-nucleotidase family.</text>
</comment>
<dbReference type="PROSITE" id="PS00018">
    <property type="entry name" value="EF_HAND_1"/>
    <property type="match status" value="2"/>
</dbReference>
<evidence type="ECO:0000313" key="5">
    <source>
        <dbReference type="Proteomes" id="UP001165060"/>
    </source>
</evidence>
<sequence length="566" mass="61927">MRRSIPFLRCSIRLVSINDVYELTNLPRLRSLLSRLSPPASAVLLCGDFLSPSTLSSIDGGRGMVRTLRAAGVTHASLGNHEADIPLHALNARVRELRRGVTTTTKVLNTNMRPAPNETAMDLALYDRHALVRSPCGAATVALLGLMSDEPDMFRDGTFKGVPIADVLSSFEEEAAALPPGVNAVLPMTHQSVARDRELAECMAGHPLSAGVVVGGHEHDLIDETVRGVRIVKTGFDAQSCAVIDLRFGDGGELEGTDVAFEDVTSYKADSAVQAVADKQLLVIRAMEDEVVIDEVMVPKEVTLASERTRFQQTSVGAFFCSAVKDEMEADVCLINGASIKGGNVYENNRMTYAQLKKELPFPTKIVLARLTLREVVESVHYSRTCEVDGAEPGEQPARRGYMQVNFSFLEEFGDALETGVLPPDVDGERMLKVALPRNLMAGFCDIKPLIAAGKRLKAAKTFPNADDFIPALLLVTRHCCLERWLQISQLTTFEMIDANHDGVLDREEITAMMRRVLGHEPEEFVVDDMIASIDLDGDGLIDHHEFDVLLSKAAALKKKPSHRQT</sequence>
<feature type="domain" description="EF-hand" evidence="3">
    <location>
        <begin position="494"/>
        <end position="520"/>
    </location>
</feature>
<dbReference type="PANTHER" id="PTHR11575">
    <property type="entry name" value="5'-NUCLEOTIDASE-RELATED"/>
    <property type="match status" value="1"/>
</dbReference>
<dbReference type="Pfam" id="PF13499">
    <property type="entry name" value="EF-hand_7"/>
    <property type="match status" value="1"/>
</dbReference>
<dbReference type="PROSITE" id="PS50222">
    <property type="entry name" value="EF_HAND_2"/>
    <property type="match status" value="2"/>
</dbReference>
<keyword evidence="2" id="KW-0106">Calcium</keyword>
<dbReference type="Proteomes" id="UP001165060">
    <property type="component" value="Unassembled WGS sequence"/>
</dbReference>
<gene>
    <name evidence="4" type="ORF">TeGR_g2083</name>
</gene>
<dbReference type="Gene3D" id="3.60.21.10">
    <property type="match status" value="1"/>
</dbReference>
<name>A0ABQ6MHY2_9STRA</name>
<evidence type="ECO:0000259" key="3">
    <source>
        <dbReference type="PROSITE" id="PS50222"/>
    </source>
</evidence>
<evidence type="ECO:0000313" key="4">
    <source>
        <dbReference type="EMBL" id="GMI26162.1"/>
    </source>
</evidence>
<dbReference type="InterPro" id="IPR006179">
    <property type="entry name" value="5_nucleotidase/apyrase"/>
</dbReference>
<dbReference type="SMART" id="SM00054">
    <property type="entry name" value="EFh"/>
    <property type="match status" value="2"/>
</dbReference>
<evidence type="ECO:0000256" key="1">
    <source>
        <dbReference type="ARBA" id="ARBA00006654"/>
    </source>
</evidence>
<accession>A0ABQ6MHY2</accession>
<dbReference type="InterPro" id="IPR036907">
    <property type="entry name" value="5'-Nucleotdase_C_sf"/>
</dbReference>
<dbReference type="InterPro" id="IPR018247">
    <property type="entry name" value="EF_Hand_1_Ca_BS"/>
</dbReference>
<organism evidence="4 5">
    <name type="scientific">Tetraparma gracilis</name>
    <dbReference type="NCBI Taxonomy" id="2962635"/>
    <lineage>
        <taxon>Eukaryota</taxon>
        <taxon>Sar</taxon>
        <taxon>Stramenopiles</taxon>
        <taxon>Ochrophyta</taxon>
        <taxon>Bolidophyceae</taxon>
        <taxon>Parmales</taxon>
        <taxon>Triparmaceae</taxon>
        <taxon>Tetraparma</taxon>
    </lineage>
</organism>
<keyword evidence="5" id="KW-1185">Reference proteome</keyword>
<dbReference type="CDD" id="cd00051">
    <property type="entry name" value="EFh"/>
    <property type="match status" value="1"/>
</dbReference>
<dbReference type="InterPro" id="IPR002048">
    <property type="entry name" value="EF_hand_dom"/>
</dbReference>
<feature type="domain" description="EF-hand" evidence="3">
    <location>
        <begin position="522"/>
        <end position="557"/>
    </location>
</feature>
<dbReference type="SUPFAM" id="SSF47473">
    <property type="entry name" value="EF-hand"/>
    <property type="match status" value="1"/>
</dbReference>
<dbReference type="Pfam" id="PF02872">
    <property type="entry name" value="5_nucleotid_C"/>
    <property type="match status" value="1"/>
</dbReference>
<dbReference type="SUPFAM" id="SSF56300">
    <property type="entry name" value="Metallo-dependent phosphatases"/>
    <property type="match status" value="1"/>
</dbReference>
<dbReference type="InterPro" id="IPR029052">
    <property type="entry name" value="Metallo-depent_PP-like"/>
</dbReference>